<dbReference type="PANTHER" id="PTHR43639:SF1">
    <property type="entry name" value="SHORT-CHAIN DEHYDROGENASE_REDUCTASE FAMILY PROTEIN"/>
    <property type="match status" value="1"/>
</dbReference>
<evidence type="ECO:0000313" key="4">
    <source>
        <dbReference type="Proteomes" id="UP000782312"/>
    </source>
</evidence>
<dbReference type="SUPFAM" id="SSF51735">
    <property type="entry name" value="NAD(P)-binding Rossmann-fold domains"/>
    <property type="match status" value="1"/>
</dbReference>
<dbReference type="Gene3D" id="3.40.50.720">
    <property type="entry name" value="NAD(P)-binding Rossmann-like Domain"/>
    <property type="match status" value="1"/>
</dbReference>
<dbReference type="InterPro" id="IPR002347">
    <property type="entry name" value="SDR_fam"/>
</dbReference>
<organism evidence="3 4">
    <name type="scientific">Tectimicrobiota bacterium</name>
    <dbReference type="NCBI Taxonomy" id="2528274"/>
    <lineage>
        <taxon>Bacteria</taxon>
        <taxon>Pseudomonadati</taxon>
        <taxon>Nitrospinota/Tectimicrobiota group</taxon>
        <taxon>Candidatus Tectimicrobiota</taxon>
    </lineage>
</organism>
<dbReference type="Proteomes" id="UP000782312">
    <property type="component" value="Unassembled WGS sequence"/>
</dbReference>
<evidence type="ECO:0000256" key="2">
    <source>
        <dbReference type="ARBA" id="ARBA00023002"/>
    </source>
</evidence>
<accession>A0A932I013</accession>
<proteinExistence type="inferred from homology"/>
<comment type="similarity">
    <text evidence="1">Belongs to the short-chain dehydrogenases/reductases (SDR) family.</text>
</comment>
<dbReference type="PRINTS" id="PR00081">
    <property type="entry name" value="GDHRDH"/>
</dbReference>
<gene>
    <name evidence="3" type="ORF">HYZ11_14545</name>
</gene>
<dbReference type="PRINTS" id="PR00080">
    <property type="entry name" value="SDRFAMILY"/>
</dbReference>
<dbReference type="AlphaFoldDB" id="A0A932I013"/>
<keyword evidence="2" id="KW-0560">Oxidoreductase</keyword>
<dbReference type="GO" id="GO:0016491">
    <property type="term" value="F:oxidoreductase activity"/>
    <property type="evidence" value="ECO:0007669"/>
    <property type="project" value="UniProtKB-KW"/>
</dbReference>
<name>A0A932I013_UNCTE</name>
<dbReference type="CDD" id="cd05233">
    <property type="entry name" value="SDR_c"/>
    <property type="match status" value="1"/>
</dbReference>
<dbReference type="Pfam" id="PF13561">
    <property type="entry name" value="adh_short_C2"/>
    <property type="match status" value="1"/>
</dbReference>
<protein>
    <submittedName>
        <fullName evidence="3">SDR family oxidoreductase</fullName>
    </submittedName>
</protein>
<reference evidence="3" key="1">
    <citation type="submission" date="2020-07" db="EMBL/GenBank/DDBJ databases">
        <title>Huge and variable diversity of episymbiotic CPR bacteria and DPANN archaea in groundwater ecosystems.</title>
        <authorList>
            <person name="He C.Y."/>
            <person name="Keren R."/>
            <person name="Whittaker M."/>
            <person name="Farag I.F."/>
            <person name="Doudna J."/>
            <person name="Cate J.H.D."/>
            <person name="Banfield J.F."/>
        </authorList>
    </citation>
    <scope>NUCLEOTIDE SEQUENCE</scope>
    <source>
        <strain evidence="3">NC_groundwater_763_Ag_S-0.2um_68_21</strain>
    </source>
</reference>
<comment type="caution">
    <text evidence="3">The sequence shown here is derived from an EMBL/GenBank/DDBJ whole genome shotgun (WGS) entry which is preliminary data.</text>
</comment>
<evidence type="ECO:0000313" key="3">
    <source>
        <dbReference type="EMBL" id="MBI3128821.1"/>
    </source>
</evidence>
<sequence length="253" mass="26657">MPRMLEGKRAVVTGASSGMGAAIAIRFAAEGAAVWSGGGSDAEGLRRTIEGCAGHGVRAGGKGYNFARSQDAARLVRDGAEFLGGLDILVNCAGTRSFKLITEVEDDEIDLLFQVNAKAAYIASREAARIMVPQKSGRILMLGSEAAEHGTPNFSLYSCTKAVMHNLTKCLALELGPSGIRVNCLAPGVVESGRVKERLANDPEFAENRRNKIPIRQFGKPENMAATALFLVSPENEFMNGSIVLADGGTTAA</sequence>
<evidence type="ECO:0000256" key="1">
    <source>
        <dbReference type="ARBA" id="ARBA00006484"/>
    </source>
</evidence>
<dbReference type="InterPro" id="IPR036291">
    <property type="entry name" value="NAD(P)-bd_dom_sf"/>
</dbReference>
<dbReference type="FunFam" id="3.40.50.720:FF:000084">
    <property type="entry name" value="Short-chain dehydrogenase reductase"/>
    <property type="match status" value="1"/>
</dbReference>
<dbReference type="PANTHER" id="PTHR43639">
    <property type="entry name" value="OXIDOREDUCTASE, SHORT-CHAIN DEHYDROGENASE/REDUCTASE FAMILY (AFU_ORTHOLOGUE AFUA_5G02870)"/>
    <property type="match status" value="1"/>
</dbReference>
<dbReference type="EMBL" id="JACPUR010000035">
    <property type="protein sequence ID" value="MBI3128821.1"/>
    <property type="molecule type" value="Genomic_DNA"/>
</dbReference>